<evidence type="ECO:0000256" key="3">
    <source>
        <dbReference type="ARBA" id="ARBA00022840"/>
    </source>
</evidence>
<organism evidence="5 6">
    <name type="scientific">Thermodesulfobacterium geofontis</name>
    <dbReference type="NCBI Taxonomy" id="1295609"/>
    <lineage>
        <taxon>Bacteria</taxon>
        <taxon>Pseudomonadati</taxon>
        <taxon>Thermodesulfobacteriota</taxon>
        <taxon>Thermodesulfobacteria</taxon>
        <taxon>Thermodesulfobacteriales</taxon>
        <taxon>Thermodesulfobacteriaceae</taxon>
        <taxon>Thermodesulfobacterium</taxon>
    </lineage>
</organism>
<accession>A0A2N7PPI5</accession>
<dbReference type="InterPro" id="IPR003781">
    <property type="entry name" value="CoA-bd"/>
</dbReference>
<evidence type="ECO:0000313" key="5">
    <source>
        <dbReference type="EMBL" id="PMP68061.1"/>
    </source>
</evidence>
<dbReference type="GO" id="GO:0016874">
    <property type="term" value="F:ligase activity"/>
    <property type="evidence" value="ECO:0007669"/>
    <property type="project" value="UniProtKB-KW"/>
</dbReference>
<dbReference type="Proteomes" id="UP000235460">
    <property type="component" value="Unassembled WGS sequence"/>
</dbReference>
<feature type="non-terminal residue" evidence="5">
    <location>
        <position position="86"/>
    </location>
</feature>
<dbReference type="Pfam" id="PF13380">
    <property type="entry name" value="CoA_binding_2"/>
    <property type="match status" value="1"/>
</dbReference>
<keyword evidence="3" id="KW-0067">ATP-binding</keyword>
<dbReference type="PANTHER" id="PTHR43334:SF1">
    <property type="entry name" value="3-HYDROXYPROPIONATE--COA LIGASE [ADP-FORMING]"/>
    <property type="match status" value="1"/>
</dbReference>
<dbReference type="PANTHER" id="PTHR43334">
    <property type="entry name" value="ACETATE--COA LIGASE [ADP-FORMING]"/>
    <property type="match status" value="1"/>
</dbReference>
<dbReference type="EMBL" id="PNIK01000032">
    <property type="protein sequence ID" value="PMP68061.1"/>
    <property type="molecule type" value="Genomic_DNA"/>
</dbReference>
<keyword evidence="1" id="KW-0436">Ligase</keyword>
<evidence type="ECO:0000313" key="6">
    <source>
        <dbReference type="Proteomes" id="UP000235460"/>
    </source>
</evidence>
<comment type="caution">
    <text evidence="5">The sequence shown here is derived from an EMBL/GenBank/DDBJ whole genome shotgun (WGS) entry which is preliminary data.</text>
</comment>
<dbReference type="SUPFAM" id="SSF51735">
    <property type="entry name" value="NAD(P)-binding Rossmann-fold domains"/>
    <property type="match status" value="1"/>
</dbReference>
<evidence type="ECO:0000256" key="1">
    <source>
        <dbReference type="ARBA" id="ARBA00022598"/>
    </source>
</evidence>
<sequence>MLDFIFKPQSIAVIGASEDEKKIGHVVFKNLVNQGFRGKVYPVNPKRKEILGIKCYPSVREIPDKIDLAIVVIPAKGVPSIIKECA</sequence>
<dbReference type="InterPro" id="IPR051538">
    <property type="entry name" value="Acyl-CoA_Synth/Transferase"/>
</dbReference>
<name>A0A2N7PPI5_9BACT</name>
<reference evidence="5 6" key="1">
    <citation type="submission" date="2018-01" db="EMBL/GenBank/DDBJ databases">
        <title>Metagenomic assembled genomes from two thermal pools in the Uzon Caldera, Kamchatka, Russia.</title>
        <authorList>
            <person name="Wilkins L."/>
            <person name="Ettinger C."/>
        </authorList>
    </citation>
    <scope>NUCLEOTIDE SEQUENCE [LARGE SCALE GENOMIC DNA]</scope>
    <source>
        <strain evidence="5">ZAV-08</strain>
    </source>
</reference>
<proteinExistence type="predicted"/>
<dbReference type="Gene3D" id="3.40.50.720">
    <property type="entry name" value="NAD(P)-binding Rossmann-like Domain"/>
    <property type="match status" value="1"/>
</dbReference>
<evidence type="ECO:0000259" key="4">
    <source>
        <dbReference type="SMART" id="SM00881"/>
    </source>
</evidence>
<dbReference type="GO" id="GO:0005524">
    <property type="term" value="F:ATP binding"/>
    <property type="evidence" value="ECO:0007669"/>
    <property type="project" value="UniProtKB-KW"/>
</dbReference>
<feature type="domain" description="CoA-binding" evidence="4">
    <location>
        <begin position="5"/>
        <end position="86"/>
    </location>
</feature>
<dbReference type="InterPro" id="IPR036291">
    <property type="entry name" value="NAD(P)-bd_dom_sf"/>
</dbReference>
<gene>
    <name evidence="5" type="ORF">C0190_02100</name>
</gene>
<evidence type="ECO:0000256" key="2">
    <source>
        <dbReference type="ARBA" id="ARBA00022741"/>
    </source>
</evidence>
<dbReference type="AlphaFoldDB" id="A0A2N7PPI5"/>
<protein>
    <submittedName>
        <fullName evidence="5">Acyl-CoA synthetase</fullName>
    </submittedName>
</protein>
<dbReference type="SMART" id="SM00881">
    <property type="entry name" value="CoA_binding"/>
    <property type="match status" value="1"/>
</dbReference>
<keyword evidence="2" id="KW-0547">Nucleotide-binding</keyword>